<dbReference type="GO" id="GO:0009231">
    <property type="term" value="P:riboflavin biosynthetic process"/>
    <property type="evidence" value="ECO:0007669"/>
    <property type="project" value="TreeGrafter"/>
</dbReference>
<name>X1HFG4_9ZZZZ</name>
<accession>X1HFG4</accession>
<dbReference type="InterPro" id="IPR017938">
    <property type="entry name" value="Riboflavin_synthase-like_b-brl"/>
</dbReference>
<dbReference type="Gene3D" id="2.40.30.20">
    <property type="match status" value="1"/>
</dbReference>
<dbReference type="SUPFAM" id="SSF63380">
    <property type="entry name" value="Riboflavin synthase domain-like"/>
    <property type="match status" value="1"/>
</dbReference>
<dbReference type="EMBL" id="BARU01033501">
    <property type="protein sequence ID" value="GAH68162.1"/>
    <property type="molecule type" value="Genomic_DNA"/>
</dbReference>
<comment type="caution">
    <text evidence="3">The sequence shown here is derived from an EMBL/GenBank/DDBJ whole genome shotgun (WGS) entry which is preliminary data.</text>
</comment>
<keyword evidence="1" id="KW-0677">Repeat</keyword>
<dbReference type="GO" id="GO:0004746">
    <property type="term" value="F:riboflavin synthase activity"/>
    <property type="evidence" value="ECO:0007669"/>
    <property type="project" value="TreeGrafter"/>
</dbReference>
<gene>
    <name evidence="3" type="ORF">S03H2_52707</name>
</gene>
<dbReference type="PROSITE" id="PS51177">
    <property type="entry name" value="LUMAZINE_BIND"/>
    <property type="match status" value="1"/>
</dbReference>
<dbReference type="GO" id="GO:0004803">
    <property type="term" value="F:transposase activity"/>
    <property type="evidence" value="ECO:0007669"/>
    <property type="project" value="InterPro"/>
</dbReference>
<evidence type="ECO:0000259" key="2">
    <source>
        <dbReference type="PROSITE" id="PS51177"/>
    </source>
</evidence>
<dbReference type="Pfam" id="PF00677">
    <property type="entry name" value="Lum_binding"/>
    <property type="match status" value="1"/>
</dbReference>
<dbReference type="InterPro" id="IPR026017">
    <property type="entry name" value="Lumazine-bd_dom"/>
</dbReference>
<dbReference type="InterPro" id="IPR023366">
    <property type="entry name" value="ATP_synth_asu-like_sf"/>
</dbReference>
<dbReference type="GO" id="GO:0003677">
    <property type="term" value="F:DNA binding"/>
    <property type="evidence" value="ECO:0007669"/>
    <property type="project" value="InterPro"/>
</dbReference>
<feature type="domain" description="Lumazine-binding" evidence="2">
    <location>
        <begin position="61"/>
        <end position="156"/>
    </location>
</feature>
<evidence type="ECO:0000313" key="3">
    <source>
        <dbReference type="EMBL" id="GAH68162.1"/>
    </source>
</evidence>
<reference evidence="3" key="1">
    <citation type="journal article" date="2014" name="Front. Microbiol.">
        <title>High frequency of phylogenetically diverse reductive dehalogenase-homologous genes in deep subseafloor sedimentary metagenomes.</title>
        <authorList>
            <person name="Kawai M."/>
            <person name="Futagami T."/>
            <person name="Toyoda A."/>
            <person name="Takaki Y."/>
            <person name="Nishi S."/>
            <person name="Hori S."/>
            <person name="Arai W."/>
            <person name="Tsubouchi T."/>
            <person name="Morono Y."/>
            <person name="Uchiyama I."/>
            <person name="Ito T."/>
            <person name="Fujiyama A."/>
            <person name="Inagaki F."/>
            <person name="Takami H."/>
        </authorList>
    </citation>
    <scope>NUCLEOTIDE SEQUENCE</scope>
    <source>
        <strain evidence="3">Expedition CK06-06</strain>
    </source>
</reference>
<evidence type="ECO:0000256" key="1">
    <source>
        <dbReference type="ARBA" id="ARBA00022737"/>
    </source>
</evidence>
<organism evidence="3">
    <name type="scientific">marine sediment metagenome</name>
    <dbReference type="NCBI Taxonomy" id="412755"/>
    <lineage>
        <taxon>unclassified sequences</taxon>
        <taxon>metagenomes</taxon>
        <taxon>ecological metagenomes</taxon>
    </lineage>
</organism>
<proteinExistence type="predicted"/>
<dbReference type="AlphaFoldDB" id="X1HFG4"/>
<dbReference type="PANTHER" id="PTHR21098:SF0">
    <property type="entry name" value="RIBOFLAVIN SYNTHASE"/>
    <property type="match status" value="1"/>
</dbReference>
<dbReference type="PANTHER" id="PTHR21098">
    <property type="entry name" value="RIBOFLAVIN SYNTHASE ALPHA CHAIN"/>
    <property type="match status" value="1"/>
</dbReference>
<dbReference type="Gene3D" id="3.30.70.1290">
    <property type="entry name" value="Transposase IS200-like"/>
    <property type="match status" value="1"/>
</dbReference>
<dbReference type="InterPro" id="IPR001783">
    <property type="entry name" value="Lumazine-bd"/>
</dbReference>
<protein>
    <recommendedName>
        <fullName evidence="2">Lumazine-binding domain-containing protein</fullName>
    </recommendedName>
</protein>
<dbReference type="InterPro" id="IPR036515">
    <property type="entry name" value="Transposase_17_sf"/>
</dbReference>
<sequence length="160" mass="17962">MDDVHLYVAVRYVENNSVRAGLAKRAEDYPWSSALSHVQGVKDSILSDDFPLLKEIADWREYLTISDKEVLVEGLRRKQNGVNLSIQTQRRDTTFKLGGSIAINGVCLTITDFSVDTFIVDVVKDTLTRTNLSMVRKNDSVNIELPLKVGDRLEGHILEG</sequence>
<dbReference type="GO" id="GO:0006313">
    <property type="term" value="P:DNA transposition"/>
    <property type="evidence" value="ECO:0007669"/>
    <property type="project" value="InterPro"/>
</dbReference>
<feature type="non-terminal residue" evidence="3">
    <location>
        <position position="160"/>
    </location>
</feature>